<dbReference type="NCBIfam" id="TIGR00254">
    <property type="entry name" value="GGDEF"/>
    <property type="match status" value="1"/>
</dbReference>
<dbReference type="FunFam" id="3.20.20.450:FF:000001">
    <property type="entry name" value="Cyclic di-GMP phosphodiesterase yahA"/>
    <property type="match status" value="1"/>
</dbReference>
<dbReference type="Pfam" id="PF13426">
    <property type="entry name" value="PAS_9"/>
    <property type="match status" value="1"/>
</dbReference>
<evidence type="ECO:0000313" key="6">
    <source>
        <dbReference type="Proteomes" id="UP000245865"/>
    </source>
</evidence>
<feature type="domain" description="PAS" evidence="2">
    <location>
        <begin position="293"/>
        <end position="365"/>
    </location>
</feature>
<dbReference type="Proteomes" id="UP000245865">
    <property type="component" value="Unassembled WGS sequence"/>
</dbReference>
<dbReference type="SUPFAM" id="SSF55073">
    <property type="entry name" value="Nucleotide cyclase"/>
    <property type="match status" value="1"/>
</dbReference>
<keyword evidence="6" id="KW-1185">Reference proteome</keyword>
<dbReference type="EMBL" id="QGDB01000004">
    <property type="protein sequence ID" value="PWL17550.1"/>
    <property type="molecule type" value="Genomic_DNA"/>
</dbReference>
<dbReference type="SUPFAM" id="SSF55785">
    <property type="entry name" value="PYP-like sensor domain (PAS domain)"/>
    <property type="match status" value="2"/>
</dbReference>
<dbReference type="PANTHER" id="PTHR44757:SF2">
    <property type="entry name" value="BIOFILM ARCHITECTURE MAINTENANCE PROTEIN MBAA"/>
    <property type="match status" value="1"/>
</dbReference>
<dbReference type="SMART" id="SM00052">
    <property type="entry name" value="EAL"/>
    <property type="match status" value="1"/>
</dbReference>
<dbReference type="GO" id="GO:0071732">
    <property type="term" value="P:cellular response to nitric oxide"/>
    <property type="evidence" value="ECO:0007669"/>
    <property type="project" value="UniProtKB-ARBA"/>
</dbReference>
<dbReference type="PROSITE" id="PS50883">
    <property type="entry name" value="EAL"/>
    <property type="match status" value="1"/>
</dbReference>
<dbReference type="PROSITE" id="PS50112">
    <property type="entry name" value="PAS"/>
    <property type="match status" value="1"/>
</dbReference>
<comment type="caution">
    <text evidence="5">The sequence shown here is derived from an EMBL/GenBank/DDBJ whole genome shotgun (WGS) entry which is preliminary data.</text>
</comment>
<dbReference type="PROSITE" id="PS50887">
    <property type="entry name" value="GGDEF"/>
    <property type="match status" value="1"/>
</dbReference>
<accession>A0A316JQN7</accession>
<sequence length="840" mass="93367">MIPQSALIAPVDLQPAGAAIRNRGIEGFLRGENARLDLHVLYRNWRTAKRASHLPLYDEAVLGRIGRAGNHTALVRALSDGTFVFAHAGPAFEEWIGEEASGRTVDALQPGCAHLLLEGMQDALRQKQPIHLVAYPEHSGYVRAHDLVIFPLSSRWGGSLLLAYVCPRLKKYSLVDAIFASTTNGLMALTPVRSREGIVDDFRLVALNQGAADLVRQSIDELRWQRLTDLFPHLRSTGVIVQLVEASRTKVAVDFEFPYPSSHRGVRYFSMHASAMEDLVSVSLVDVTEIRNREESFRLLFQDSPLPMFVYNPETMQMRDVNVAAVEHYGYGRDHFLSMGLLDIQPPEERERARQILAQPSIPTDTGDIWKHIKADGSIIEVRAYSRQVDYKGQPARLAVVVDVTEQRQTEARISFMAHHDALTALPNRVLFLDELRRTLRHFERHNQPAAILCIDLDYFKDVNDTLGHPIGDKLLQQVSERLRGALRDNDLVARLGGDEFAVIQRDLAEPGDAGALSDRLISVLSQPYDINGHMMVIGASIGIALVPTDGDSADTLLKNADMALYRAKDEGRGTFRYFQPEMDARVKARRALEVELRRALVAGEFALHYQPFVSIETGRINGFEALLRWHHPERGMVPPIEFIPLAEDIGLIVPIGEWVLQQACRDAARWPDDTRVAVNISAVQFKGQKLANVVNTALAMSGISPGRLELEITESVLLHDSEANVAMLHQLRALGVRISMDDFGTGYSSLSYLRSFPFDKIKIDQSFVREIVNSSGDAAIVSAVVGMGTSLGISTTAEGVETIEQLERLRAEGCTEVQGYFLGRPMPVSDAQQLLAHQI</sequence>
<dbReference type="SMART" id="SM00267">
    <property type="entry name" value="GGDEF"/>
    <property type="match status" value="1"/>
</dbReference>
<organism evidence="5 6">
    <name type="scientific">Falsochrobactrum shanghaiense</name>
    <dbReference type="NCBI Taxonomy" id="2201899"/>
    <lineage>
        <taxon>Bacteria</taxon>
        <taxon>Pseudomonadati</taxon>
        <taxon>Pseudomonadota</taxon>
        <taxon>Alphaproteobacteria</taxon>
        <taxon>Hyphomicrobiales</taxon>
        <taxon>Brucellaceae</taxon>
        <taxon>Falsochrobactrum</taxon>
    </lineage>
</organism>
<dbReference type="CDD" id="cd01948">
    <property type="entry name" value="EAL"/>
    <property type="match status" value="1"/>
</dbReference>
<dbReference type="PANTHER" id="PTHR44757">
    <property type="entry name" value="DIGUANYLATE CYCLASE DGCP"/>
    <property type="match status" value="1"/>
</dbReference>
<evidence type="ECO:0000259" key="4">
    <source>
        <dbReference type="PROSITE" id="PS50887"/>
    </source>
</evidence>
<name>A0A316JQN7_9HYPH</name>
<dbReference type="AlphaFoldDB" id="A0A316JQN7"/>
<protein>
    <submittedName>
        <fullName evidence="5">GGDEF domain-containing protein</fullName>
    </submittedName>
</protein>
<dbReference type="Pfam" id="PF00563">
    <property type="entry name" value="EAL"/>
    <property type="match status" value="1"/>
</dbReference>
<dbReference type="InterPro" id="IPR000014">
    <property type="entry name" value="PAS"/>
</dbReference>
<gene>
    <name evidence="5" type="ORF">DKP76_12365</name>
</gene>
<feature type="domain" description="GGDEF" evidence="4">
    <location>
        <begin position="448"/>
        <end position="581"/>
    </location>
</feature>
<dbReference type="Gene3D" id="3.20.20.450">
    <property type="entry name" value="EAL domain"/>
    <property type="match status" value="1"/>
</dbReference>
<evidence type="ECO:0000313" key="5">
    <source>
        <dbReference type="EMBL" id="PWL17550.1"/>
    </source>
</evidence>
<comment type="catalytic activity">
    <reaction evidence="1">
        <text>3',3'-c-di-GMP + H2O = 5'-phosphoguanylyl(3'-&gt;5')guanosine + H(+)</text>
        <dbReference type="Rhea" id="RHEA:24902"/>
        <dbReference type="ChEBI" id="CHEBI:15377"/>
        <dbReference type="ChEBI" id="CHEBI:15378"/>
        <dbReference type="ChEBI" id="CHEBI:58754"/>
        <dbReference type="ChEBI" id="CHEBI:58805"/>
        <dbReference type="EC" id="3.1.4.52"/>
    </reaction>
    <physiologicalReaction direction="left-to-right" evidence="1">
        <dbReference type="Rhea" id="RHEA:24903"/>
    </physiologicalReaction>
</comment>
<dbReference type="InterPro" id="IPR043128">
    <property type="entry name" value="Rev_trsase/Diguanyl_cyclase"/>
</dbReference>
<dbReference type="InterPro" id="IPR035919">
    <property type="entry name" value="EAL_sf"/>
</dbReference>
<dbReference type="InterPro" id="IPR035965">
    <property type="entry name" value="PAS-like_dom_sf"/>
</dbReference>
<dbReference type="SUPFAM" id="SSF141868">
    <property type="entry name" value="EAL domain-like"/>
    <property type="match status" value="1"/>
</dbReference>
<dbReference type="InterPro" id="IPR000160">
    <property type="entry name" value="GGDEF_dom"/>
</dbReference>
<dbReference type="CDD" id="cd01949">
    <property type="entry name" value="GGDEF"/>
    <property type="match status" value="1"/>
</dbReference>
<dbReference type="GO" id="GO:0071111">
    <property type="term" value="F:cyclic-guanylate-specific phosphodiesterase activity"/>
    <property type="evidence" value="ECO:0007669"/>
    <property type="project" value="UniProtKB-EC"/>
</dbReference>
<evidence type="ECO:0000256" key="1">
    <source>
        <dbReference type="ARBA" id="ARBA00051114"/>
    </source>
</evidence>
<dbReference type="InterPro" id="IPR052155">
    <property type="entry name" value="Biofilm_reg_signaling"/>
</dbReference>
<evidence type="ECO:0000259" key="3">
    <source>
        <dbReference type="PROSITE" id="PS50883"/>
    </source>
</evidence>
<dbReference type="Gene3D" id="3.30.70.270">
    <property type="match status" value="1"/>
</dbReference>
<dbReference type="SMART" id="SM00091">
    <property type="entry name" value="PAS"/>
    <property type="match status" value="2"/>
</dbReference>
<evidence type="ECO:0000259" key="2">
    <source>
        <dbReference type="PROSITE" id="PS50112"/>
    </source>
</evidence>
<dbReference type="NCBIfam" id="TIGR00229">
    <property type="entry name" value="sensory_box"/>
    <property type="match status" value="1"/>
</dbReference>
<dbReference type="InterPro" id="IPR029787">
    <property type="entry name" value="Nucleotide_cyclase"/>
</dbReference>
<dbReference type="CDD" id="cd00130">
    <property type="entry name" value="PAS"/>
    <property type="match status" value="1"/>
</dbReference>
<dbReference type="Pfam" id="PF00990">
    <property type="entry name" value="GGDEF"/>
    <property type="match status" value="1"/>
</dbReference>
<dbReference type="Gene3D" id="3.30.450.20">
    <property type="entry name" value="PAS domain"/>
    <property type="match status" value="2"/>
</dbReference>
<dbReference type="FunFam" id="3.30.70.270:FF:000001">
    <property type="entry name" value="Diguanylate cyclase domain protein"/>
    <property type="match status" value="1"/>
</dbReference>
<dbReference type="InterPro" id="IPR001633">
    <property type="entry name" value="EAL_dom"/>
</dbReference>
<reference evidence="5 6" key="1">
    <citation type="submission" date="2018-05" db="EMBL/GenBank/DDBJ databases">
        <title>Comparative genomic sequence analysis between strain HN4 and CCM 8460T (Falsochrobactrum ovis) will provide more evidence to prove that HN4 is a new species of Falsochrobactrum.</title>
        <authorList>
            <person name="Lyu W."/>
            <person name="Sun L."/>
            <person name="Yao L."/>
        </authorList>
    </citation>
    <scope>NUCLEOTIDE SEQUENCE [LARGE SCALE GENOMIC DNA]</scope>
    <source>
        <strain evidence="5 6">HN4</strain>
    </source>
</reference>
<proteinExistence type="predicted"/>
<feature type="domain" description="EAL" evidence="3">
    <location>
        <begin position="590"/>
        <end position="840"/>
    </location>
</feature>